<comment type="caution">
    <text evidence="2">The sequence shown here is derived from an EMBL/GenBank/DDBJ whole genome shotgun (WGS) entry which is preliminary data.</text>
</comment>
<protein>
    <submittedName>
        <fullName evidence="2">Uncharacterized protein</fullName>
    </submittedName>
</protein>
<accession>A0A8J6KFP6</accession>
<organism evidence="2 3">
    <name type="scientific">Eleutherodactylus coqui</name>
    <name type="common">Puerto Rican coqui</name>
    <dbReference type="NCBI Taxonomy" id="57060"/>
    <lineage>
        <taxon>Eukaryota</taxon>
        <taxon>Metazoa</taxon>
        <taxon>Chordata</taxon>
        <taxon>Craniata</taxon>
        <taxon>Vertebrata</taxon>
        <taxon>Euteleostomi</taxon>
        <taxon>Amphibia</taxon>
        <taxon>Batrachia</taxon>
        <taxon>Anura</taxon>
        <taxon>Neobatrachia</taxon>
        <taxon>Hyloidea</taxon>
        <taxon>Eleutherodactylidae</taxon>
        <taxon>Eleutherodactylinae</taxon>
        <taxon>Eleutherodactylus</taxon>
        <taxon>Eleutherodactylus</taxon>
    </lineage>
</organism>
<dbReference type="AlphaFoldDB" id="A0A8J6KFP6"/>
<feature type="compositionally biased region" description="Polar residues" evidence="1">
    <location>
        <begin position="112"/>
        <end position="130"/>
    </location>
</feature>
<proteinExistence type="predicted"/>
<reference evidence="2" key="1">
    <citation type="thesis" date="2020" institute="ProQuest LLC" country="789 East Eisenhower Parkway, Ann Arbor, MI, USA">
        <title>Comparative Genomics and Chromosome Evolution.</title>
        <authorList>
            <person name="Mudd A.B."/>
        </authorList>
    </citation>
    <scope>NUCLEOTIDE SEQUENCE</scope>
    <source>
        <strain evidence="2">HN-11 Male</strain>
        <tissue evidence="2">Kidney and liver</tissue>
    </source>
</reference>
<evidence type="ECO:0000313" key="2">
    <source>
        <dbReference type="EMBL" id="KAG9487264.1"/>
    </source>
</evidence>
<feature type="compositionally biased region" description="Polar residues" evidence="1">
    <location>
        <begin position="161"/>
        <end position="170"/>
    </location>
</feature>
<gene>
    <name evidence="2" type="ORF">GDO78_007238</name>
</gene>
<dbReference type="Proteomes" id="UP000770717">
    <property type="component" value="Unassembled WGS sequence"/>
</dbReference>
<feature type="region of interest" description="Disordered" evidence="1">
    <location>
        <begin position="98"/>
        <end position="183"/>
    </location>
</feature>
<name>A0A8J6KFP6_ELECQ</name>
<evidence type="ECO:0000256" key="1">
    <source>
        <dbReference type="SAM" id="MobiDB-lite"/>
    </source>
</evidence>
<sequence>MQSQPRRVYPEPLPSAPMGYSTRFQPLYFQGVPQFGYQPFTGHVPQPYHHFPPSFEPKTTSTSFQGCTNIQVGNNSTMTVTGEPHHSPYQSMYYRPPVPTMRSPHPIPMSPQPKQTTQRTSSVLARQVSSDKPCKQEITVRSDQQSRIHPVRNTPGRHSVNESNTQQVNQDYMPIPETKLPGQ</sequence>
<keyword evidence="3" id="KW-1185">Reference proteome</keyword>
<evidence type="ECO:0000313" key="3">
    <source>
        <dbReference type="Proteomes" id="UP000770717"/>
    </source>
</evidence>
<feature type="compositionally biased region" description="Basic and acidic residues" evidence="1">
    <location>
        <begin position="132"/>
        <end position="146"/>
    </location>
</feature>
<dbReference type="EMBL" id="WNTK01000003">
    <property type="protein sequence ID" value="KAG9487264.1"/>
    <property type="molecule type" value="Genomic_DNA"/>
</dbReference>